<protein>
    <submittedName>
        <fullName evidence="1">Disease resistance protein</fullName>
    </submittedName>
</protein>
<name>A0ACC1WU14_MELAZ</name>
<comment type="caution">
    <text evidence="1">The sequence shown here is derived from an EMBL/GenBank/DDBJ whole genome shotgun (WGS) entry which is preliminary data.</text>
</comment>
<evidence type="ECO:0000313" key="1">
    <source>
        <dbReference type="EMBL" id="KAJ4702700.1"/>
    </source>
</evidence>
<keyword evidence="2" id="KW-1185">Reference proteome</keyword>
<dbReference type="EMBL" id="CM051406">
    <property type="protein sequence ID" value="KAJ4702700.1"/>
    <property type="molecule type" value="Genomic_DNA"/>
</dbReference>
<evidence type="ECO:0000313" key="2">
    <source>
        <dbReference type="Proteomes" id="UP001164539"/>
    </source>
</evidence>
<sequence length="963" mass="110416">MVDAIVSAVLQQLTSILDQEMQEEEELRLVELVDKEVGKLRRNFQAIQAVLVDAEERRVTEKSVSHWLDELKEVSYDMEDVLDELNAARLKFKIEGGENAVVRQQKVCSFLPYSCCGFKHDVLRHDISIKIKEISYRLDDVARMKDRFNFDVKAKKSCEEREPTGKARKSSEEREPTPSTGSLIDESAIYGRVMEKNTLISKLVYENNSESKGLHIISLVGMGGIGKTTLAKLAYSHDDIKTTFDKRMWVSVSDPFDEFRIAREIIRALNGFASNLATLETLMQIIHESITGKKFLLVLDDVWIEDYYKWETFYHCLRNGLHGSKILVTTRKMTVAKMIGSTDIIFIEALSREDCWSVFKHIAFDGRSSDECERLDDIGQKIVERCNGIPLAAKAIGSLLRHKKTAQEWKNVLDSEIWRKPEELGRDILPPLLLSYYDLPSVVRRCFLYCAVFPKDYDIEKDELIYLWMAQGFLCAEQNKEREIIGQEYFDILAERSFFQEFTEDYEGNILSCKMHDLVHDVAQSFCKNECFTVESNGLQDLSFDKEVRHSMLMLGEGDSFPVSICNAKRLRSLFIYSENADHSFGSKVLGKLFGDLEQLRALAIHGWFQRHNLIKEIPREIGNLIHLRYLNLSGQEIEKLPETLCELYNLQTLDVASCRYLKEFPEGIGKLINLRHLINYGTSSLSYMPVGIERLTSLRTLKTFPVDGGTHGGKACRLESLKTLNLFGDCQITGLGNVSDVGDAKRLQLQDMKNLVELSLEFNKDEAVERMKEEDEILLECLQPPQSLEKLMITDYRGQTFSANWMRSLNNLRHLLLADCLNCEHLPPLGKLFSLEGLSIWGFNCVRRVANEFLGIESDHGSSSDSSIICFPKLKWLEIGYMDKLEEWDYGIKSDGITIMPQLSSLEIFYCPQLVVLPKDLLQTTTLKKLKITDCPILAERYREQTGKDWPMISHIPKIIMH</sequence>
<dbReference type="Proteomes" id="UP001164539">
    <property type="component" value="Chromosome 13"/>
</dbReference>
<gene>
    <name evidence="1" type="ORF">OWV82_022711</name>
</gene>
<proteinExistence type="predicted"/>
<organism evidence="1 2">
    <name type="scientific">Melia azedarach</name>
    <name type="common">Chinaberry tree</name>
    <dbReference type="NCBI Taxonomy" id="155640"/>
    <lineage>
        <taxon>Eukaryota</taxon>
        <taxon>Viridiplantae</taxon>
        <taxon>Streptophyta</taxon>
        <taxon>Embryophyta</taxon>
        <taxon>Tracheophyta</taxon>
        <taxon>Spermatophyta</taxon>
        <taxon>Magnoliopsida</taxon>
        <taxon>eudicotyledons</taxon>
        <taxon>Gunneridae</taxon>
        <taxon>Pentapetalae</taxon>
        <taxon>rosids</taxon>
        <taxon>malvids</taxon>
        <taxon>Sapindales</taxon>
        <taxon>Meliaceae</taxon>
        <taxon>Melia</taxon>
    </lineage>
</organism>
<accession>A0ACC1WU14</accession>
<reference evidence="1 2" key="1">
    <citation type="journal article" date="2023" name="Science">
        <title>Complex scaffold remodeling in plant triterpene biosynthesis.</title>
        <authorList>
            <person name="De La Pena R."/>
            <person name="Hodgson H."/>
            <person name="Liu J.C."/>
            <person name="Stephenson M.J."/>
            <person name="Martin A.C."/>
            <person name="Owen C."/>
            <person name="Harkess A."/>
            <person name="Leebens-Mack J."/>
            <person name="Jimenez L.E."/>
            <person name="Osbourn A."/>
            <person name="Sattely E.S."/>
        </authorList>
    </citation>
    <scope>NUCLEOTIDE SEQUENCE [LARGE SCALE GENOMIC DNA]</scope>
    <source>
        <strain evidence="2">cv. JPN11</strain>
        <tissue evidence="1">Leaf</tissue>
    </source>
</reference>